<evidence type="ECO:0000313" key="3">
    <source>
        <dbReference type="Proteomes" id="UP000006589"/>
    </source>
</evidence>
<dbReference type="GeneID" id="6141858"/>
<name>B1MAB5_METRJ</name>
<dbReference type="HOGENOM" id="CLU_2288244_0_0_5"/>
<reference evidence="2 3" key="1">
    <citation type="submission" date="2008-03" db="EMBL/GenBank/DDBJ databases">
        <title>Complete sequence of plasmid8 of Methylobacterium radiotolerans JCM 2831.</title>
        <authorList>
            <consortium name="US DOE Joint Genome Institute"/>
            <person name="Copeland A."/>
            <person name="Lucas S."/>
            <person name="Lapidus A."/>
            <person name="Glavina del Rio T."/>
            <person name="Dalin E."/>
            <person name="Tice H."/>
            <person name="Bruce D."/>
            <person name="Goodwin L."/>
            <person name="Pitluck S."/>
            <person name="Kiss H."/>
            <person name="Brettin T."/>
            <person name="Detter J.C."/>
            <person name="Han C."/>
            <person name="Kuske C.R."/>
            <person name="Schmutz J."/>
            <person name="Larimer F."/>
            <person name="Land M."/>
            <person name="Hauser L."/>
            <person name="Kyrpides N."/>
            <person name="Mikhailova N."/>
            <person name="Marx C.J."/>
            <person name="Richardson P."/>
        </authorList>
    </citation>
    <scope>NUCLEOTIDE SEQUENCE [LARGE SCALE GENOMIC DNA]</scope>
    <source>
        <strain evidence="3">ATCC 27329 / DSM 1819 / JCM 2831 / NBRC 15690 / NCIMB 10815 / 0-1</strain>
        <plasmid evidence="3">Plasmid pMRAD08</plasmid>
    </source>
</reference>
<dbReference type="KEGG" id="mrd:Mrad2831_6528"/>
<dbReference type="RefSeq" id="WP_012327506.1">
    <property type="nucleotide sequence ID" value="NC_010507.1"/>
</dbReference>
<geneLocation type="plasmid" evidence="2 3">
    <name>pMRAD08</name>
</geneLocation>
<sequence length="101" mass="10998">MRAEVVRHGATMQSLLAELAGSSVRSAGLRAGPTAERRMSKKRAAGELGMSEARLMRLVVRYHAAHPDRSKLAVQPAGLKSSPWTVFVDRLRAVIESGEPY</sequence>
<gene>
    <name evidence="2" type="ordered locus">Mrad2831_6528</name>
</gene>
<dbReference type="Proteomes" id="UP000006589">
    <property type="component" value="Plasmid pMRAD08"/>
</dbReference>
<accession>B1MAB5</accession>
<organism evidence="2 3">
    <name type="scientific">Methylobacterium radiotolerans (strain ATCC 27329 / DSM 1819 / JCM 2831 / NBRC 15690 / NCIMB 10815 / 0-1)</name>
    <dbReference type="NCBI Taxonomy" id="426355"/>
    <lineage>
        <taxon>Bacteria</taxon>
        <taxon>Pseudomonadati</taxon>
        <taxon>Pseudomonadota</taxon>
        <taxon>Alphaproteobacteria</taxon>
        <taxon>Hyphomicrobiales</taxon>
        <taxon>Methylobacteriaceae</taxon>
        <taxon>Methylobacterium</taxon>
    </lineage>
</organism>
<feature type="region of interest" description="Disordered" evidence="1">
    <location>
        <begin position="27"/>
        <end position="46"/>
    </location>
</feature>
<evidence type="ECO:0000313" key="2">
    <source>
        <dbReference type="EMBL" id="ACB28440.1"/>
    </source>
</evidence>
<proteinExistence type="predicted"/>
<protein>
    <submittedName>
        <fullName evidence="2">Uncharacterized protein</fullName>
    </submittedName>
</protein>
<dbReference type="EMBL" id="CP001009">
    <property type="protein sequence ID" value="ACB28440.1"/>
    <property type="molecule type" value="Genomic_DNA"/>
</dbReference>
<dbReference type="AlphaFoldDB" id="B1MAB5"/>
<keyword evidence="2" id="KW-0614">Plasmid</keyword>
<evidence type="ECO:0000256" key="1">
    <source>
        <dbReference type="SAM" id="MobiDB-lite"/>
    </source>
</evidence>